<dbReference type="Proteomes" id="UP000680679">
    <property type="component" value="Chromosome"/>
</dbReference>
<protein>
    <submittedName>
        <fullName evidence="1">Uncharacterized protein</fullName>
    </submittedName>
</protein>
<name>A0ABM7QL12_9GAMM</name>
<keyword evidence="2" id="KW-1185">Reference proteome</keyword>
<reference evidence="1 2" key="1">
    <citation type="submission" date="2021-04" db="EMBL/GenBank/DDBJ databases">
        <title>Complete genome sequencing of Allochromatium tepidum strain NZ.</title>
        <authorList>
            <person name="Tsukatani Y."/>
            <person name="Mori H."/>
        </authorList>
    </citation>
    <scope>NUCLEOTIDE SEQUENCE [LARGE SCALE GENOMIC DNA]</scope>
    <source>
        <strain evidence="1 2">NZ</strain>
    </source>
</reference>
<dbReference type="EMBL" id="AP024563">
    <property type="protein sequence ID" value="BCU06397.1"/>
    <property type="molecule type" value="Genomic_DNA"/>
</dbReference>
<evidence type="ECO:0000313" key="1">
    <source>
        <dbReference type="EMBL" id="BCU06397.1"/>
    </source>
</evidence>
<evidence type="ECO:0000313" key="2">
    <source>
        <dbReference type="Proteomes" id="UP000680679"/>
    </source>
</evidence>
<organism evidence="1 2">
    <name type="scientific">Allochromatium tepidum</name>
    <dbReference type="NCBI Taxonomy" id="553982"/>
    <lineage>
        <taxon>Bacteria</taxon>
        <taxon>Pseudomonadati</taxon>
        <taxon>Pseudomonadota</taxon>
        <taxon>Gammaproteobacteria</taxon>
        <taxon>Chromatiales</taxon>
        <taxon>Chromatiaceae</taxon>
        <taxon>Allochromatium</taxon>
    </lineage>
</organism>
<gene>
    <name evidence="1" type="ORF">Atep_10740</name>
</gene>
<dbReference type="RefSeq" id="WP_213380623.1">
    <property type="nucleotide sequence ID" value="NZ_AP024563.1"/>
</dbReference>
<accession>A0ABM7QL12</accession>
<sequence>MPRASAVLFEVEEVAGHALEDEALQAGQIEQAVVQGLLDGGQERLGGMVRLSSRSRRSLPTLRPGARLFNAAT</sequence>
<proteinExistence type="predicted"/>